<dbReference type="PANTHER" id="PTHR16171">
    <property type="entry name" value="DNA REPAIR PROTEIN COMPLEMENTING XP-G CELLS-RELATED"/>
    <property type="match status" value="1"/>
</dbReference>
<organism evidence="8 9">
    <name type="scientific">Daphnia pulex</name>
    <name type="common">Water flea</name>
    <dbReference type="NCBI Taxonomy" id="6669"/>
    <lineage>
        <taxon>Eukaryota</taxon>
        <taxon>Metazoa</taxon>
        <taxon>Ecdysozoa</taxon>
        <taxon>Arthropoda</taxon>
        <taxon>Crustacea</taxon>
        <taxon>Branchiopoda</taxon>
        <taxon>Diplostraca</taxon>
        <taxon>Cladocera</taxon>
        <taxon>Anomopoda</taxon>
        <taxon>Daphniidae</taxon>
        <taxon>Daphnia</taxon>
    </lineage>
</organism>
<evidence type="ECO:0000256" key="2">
    <source>
        <dbReference type="ARBA" id="ARBA00005283"/>
    </source>
</evidence>
<dbReference type="OrthoDB" id="31113at2759"/>
<dbReference type="InterPro" id="IPR001044">
    <property type="entry name" value="XPG/Rad2_eukaryotes"/>
</dbReference>
<dbReference type="Proteomes" id="UP000000305">
    <property type="component" value="Unassembled WGS sequence"/>
</dbReference>
<name>E9GES1_DAPPU</name>
<dbReference type="InterPro" id="IPR019974">
    <property type="entry name" value="XPG_CS"/>
</dbReference>
<keyword evidence="4" id="KW-0227">DNA damage</keyword>
<evidence type="ECO:0000256" key="6">
    <source>
        <dbReference type="ARBA" id="ARBA00023242"/>
    </source>
</evidence>
<dbReference type="AlphaFoldDB" id="E9GES1"/>
<dbReference type="EMBL" id="GL732541">
    <property type="protein sequence ID" value="EFX81885.1"/>
    <property type="molecule type" value="Genomic_DNA"/>
</dbReference>
<dbReference type="GO" id="GO:0004519">
    <property type="term" value="F:endonuclease activity"/>
    <property type="evidence" value="ECO:0007669"/>
    <property type="project" value="UniProtKB-KW"/>
</dbReference>
<dbReference type="FunFam" id="3.40.50.1010:FF:000040">
    <property type="entry name" value="DNA repair protein complementing XP-G cells"/>
    <property type="match status" value="1"/>
</dbReference>
<evidence type="ECO:0000256" key="4">
    <source>
        <dbReference type="ARBA" id="ARBA00022763"/>
    </source>
</evidence>
<dbReference type="SMART" id="SM00485">
    <property type="entry name" value="XPGN"/>
    <property type="match status" value="1"/>
</dbReference>
<evidence type="ECO:0000256" key="3">
    <source>
        <dbReference type="ARBA" id="ARBA00022759"/>
    </source>
</evidence>
<accession>E9GES1</accession>
<feature type="domain" description="XPG N-terminal" evidence="7">
    <location>
        <begin position="1"/>
        <end position="98"/>
    </location>
</feature>
<dbReference type="InterPro" id="IPR006085">
    <property type="entry name" value="XPG_DNA_repair_N"/>
</dbReference>
<keyword evidence="3" id="KW-0255">Endonuclease</keyword>
<dbReference type="GO" id="GO:0005634">
    <property type="term" value="C:nucleus"/>
    <property type="evidence" value="ECO:0007669"/>
    <property type="project" value="UniProtKB-SubCell"/>
</dbReference>
<dbReference type="InterPro" id="IPR006084">
    <property type="entry name" value="XPG/Rad2"/>
</dbReference>
<dbReference type="PANTHER" id="PTHR16171:SF7">
    <property type="entry name" value="DNA REPAIR PROTEIN RAD2"/>
    <property type="match status" value="1"/>
</dbReference>
<evidence type="ECO:0000313" key="8">
    <source>
        <dbReference type="EMBL" id="EFX81885.1"/>
    </source>
</evidence>
<dbReference type="InterPro" id="IPR029060">
    <property type="entry name" value="PIN-like_dom_sf"/>
</dbReference>
<comment type="subcellular location">
    <subcellularLocation>
        <location evidence="1">Nucleus</location>
    </subcellularLocation>
</comment>
<dbReference type="InParanoid" id="E9GES1"/>
<keyword evidence="5" id="KW-0234">DNA repair</keyword>
<keyword evidence="9" id="KW-1185">Reference proteome</keyword>
<dbReference type="eggNOG" id="KOG2520">
    <property type="taxonomic scope" value="Eukaryota"/>
</dbReference>
<evidence type="ECO:0000256" key="5">
    <source>
        <dbReference type="ARBA" id="ARBA00023204"/>
    </source>
</evidence>
<dbReference type="STRING" id="6669.E9GES1"/>
<dbReference type="GO" id="GO:0016788">
    <property type="term" value="F:hydrolase activity, acting on ester bonds"/>
    <property type="evidence" value="ECO:0007669"/>
    <property type="project" value="InterPro"/>
</dbReference>
<dbReference type="OMA" id="LIHKPPE"/>
<comment type="similarity">
    <text evidence="2">Belongs to the XPG/RAD2 endonuclease family. XPG subfamily.</text>
</comment>
<evidence type="ECO:0000259" key="7">
    <source>
        <dbReference type="SMART" id="SM00485"/>
    </source>
</evidence>
<dbReference type="Gene3D" id="3.40.50.1010">
    <property type="entry name" value="5'-nuclease"/>
    <property type="match status" value="1"/>
</dbReference>
<keyword evidence="3" id="KW-0378">Hydrolase</keyword>
<dbReference type="Pfam" id="PF00752">
    <property type="entry name" value="XPG_N"/>
    <property type="match status" value="1"/>
</dbReference>
<dbReference type="GO" id="GO:0003697">
    <property type="term" value="F:single-stranded DNA binding"/>
    <property type="evidence" value="ECO:0007669"/>
    <property type="project" value="InterPro"/>
</dbReference>
<keyword evidence="3" id="KW-0540">Nuclease</keyword>
<dbReference type="CDD" id="cd09868">
    <property type="entry name" value="PIN_XPG_RAD2"/>
    <property type="match status" value="1"/>
</dbReference>
<reference evidence="8 9" key="1">
    <citation type="journal article" date="2011" name="Science">
        <title>The ecoresponsive genome of Daphnia pulex.</title>
        <authorList>
            <person name="Colbourne J.K."/>
            <person name="Pfrender M.E."/>
            <person name="Gilbert D."/>
            <person name="Thomas W.K."/>
            <person name="Tucker A."/>
            <person name="Oakley T.H."/>
            <person name="Tokishita S."/>
            <person name="Aerts A."/>
            <person name="Arnold G.J."/>
            <person name="Basu M.K."/>
            <person name="Bauer D.J."/>
            <person name="Caceres C.E."/>
            <person name="Carmel L."/>
            <person name="Casola C."/>
            <person name="Choi J.H."/>
            <person name="Detter J.C."/>
            <person name="Dong Q."/>
            <person name="Dusheyko S."/>
            <person name="Eads B.D."/>
            <person name="Frohlich T."/>
            <person name="Geiler-Samerotte K.A."/>
            <person name="Gerlach D."/>
            <person name="Hatcher P."/>
            <person name="Jogdeo S."/>
            <person name="Krijgsveld J."/>
            <person name="Kriventseva E.V."/>
            <person name="Kultz D."/>
            <person name="Laforsch C."/>
            <person name="Lindquist E."/>
            <person name="Lopez J."/>
            <person name="Manak J.R."/>
            <person name="Muller J."/>
            <person name="Pangilinan J."/>
            <person name="Patwardhan R.P."/>
            <person name="Pitluck S."/>
            <person name="Pritham E.J."/>
            <person name="Rechtsteiner A."/>
            <person name="Rho M."/>
            <person name="Rogozin I.B."/>
            <person name="Sakarya O."/>
            <person name="Salamov A."/>
            <person name="Schaack S."/>
            <person name="Shapiro H."/>
            <person name="Shiga Y."/>
            <person name="Skalitzky C."/>
            <person name="Smith Z."/>
            <person name="Souvorov A."/>
            <person name="Sung W."/>
            <person name="Tang Z."/>
            <person name="Tsuchiya D."/>
            <person name="Tu H."/>
            <person name="Vos H."/>
            <person name="Wang M."/>
            <person name="Wolf Y.I."/>
            <person name="Yamagata H."/>
            <person name="Yamada T."/>
            <person name="Ye Y."/>
            <person name="Shaw J.R."/>
            <person name="Andrews J."/>
            <person name="Crease T.J."/>
            <person name="Tang H."/>
            <person name="Lucas S.M."/>
            <person name="Robertson H.M."/>
            <person name="Bork P."/>
            <person name="Koonin E.V."/>
            <person name="Zdobnov E.M."/>
            <person name="Grigoriev I.V."/>
            <person name="Lynch M."/>
            <person name="Boore J.L."/>
        </authorList>
    </citation>
    <scope>NUCLEOTIDE SEQUENCE [LARGE SCALE GENOMIC DNA]</scope>
</reference>
<gene>
    <name evidence="8" type="ORF">DAPPUDRAFT_49689</name>
</gene>
<dbReference type="KEGG" id="dpx:DAPPUDRAFT_49689"/>
<sequence length="257" mass="28728">MGVHGLWNLLEPVGKPVPLETLENKVLAVDVSIWLHQATKGFRDAQGNPLPNAHLLGLCHRLCKLLFFKIKPVFVFDGGVPVLKRQTMAARHNRRDTAVKNNDMVAEKILSNYIKSEVINKQLGKNKGKSGAPLLKKKKLEPDLFELPPIPNQNTEEVSSESDFDDDANGNLGAISLHMKGHNIHSVDVTSEAFLALPTEIQHEILLELRDTRKQSSWNRIHQMPQVILVACFLLLILFLGERGDHNSRGLLLTSLI</sequence>
<dbReference type="GO" id="GO:0006289">
    <property type="term" value="P:nucleotide-excision repair"/>
    <property type="evidence" value="ECO:0007669"/>
    <property type="project" value="InterPro"/>
</dbReference>
<evidence type="ECO:0000313" key="9">
    <source>
        <dbReference type="Proteomes" id="UP000000305"/>
    </source>
</evidence>
<dbReference type="HOGENOM" id="CLU_1194561_0_0_1"/>
<proteinExistence type="inferred from homology"/>
<evidence type="ECO:0000256" key="1">
    <source>
        <dbReference type="ARBA" id="ARBA00004123"/>
    </source>
</evidence>
<keyword evidence="6" id="KW-0539">Nucleus</keyword>
<dbReference type="SUPFAM" id="SSF88723">
    <property type="entry name" value="PIN domain-like"/>
    <property type="match status" value="1"/>
</dbReference>
<protein>
    <recommendedName>
        <fullName evidence="7">XPG N-terminal domain-containing protein</fullName>
    </recommendedName>
</protein>
<dbReference type="PRINTS" id="PR00853">
    <property type="entry name" value="XPGRADSUPER"/>
</dbReference>
<dbReference type="PRINTS" id="PR00066">
    <property type="entry name" value="XRODRMPGMNTG"/>
</dbReference>
<dbReference type="PROSITE" id="PS00841">
    <property type="entry name" value="XPG_1"/>
    <property type="match status" value="1"/>
</dbReference>